<protein>
    <submittedName>
        <fullName evidence="1">Uncharacterized protein</fullName>
    </submittedName>
</protein>
<reference evidence="1 2" key="1">
    <citation type="submission" date="2015-07" db="EMBL/GenBank/DDBJ databases">
        <authorList>
            <consortium name="Pathogen Informatics"/>
        </authorList>
    </citation>
    <scope>NUCLEOTIDE SEQUENCE [LARGE SCALE GENOMIC DNA]</scope>
    <source>
        <strain evidence="1 2">A325</strain>
    </source>
</reference>
<accession>A0A655WZD3</accession>
<dbReference type="EMBL" id="CWQJ01000008">
    <property type="protein sequence ID" value="CSC02286.1"/>
    <property type="molecule type" value="Genomic_DNA"/>
</dbReference>
<organism evidence="1 2">
    <name type="scientific">Vibrio cholerae</name>
    <dbReference type="NCBI Taxonomy" id="666"/>
    <lineage>
        <taxon>Bacteria</taxon>
        <taxon>Pseudomonadati</taxon>
        <taxon>Pseudomonadota</taxon>
        <taxon>Gammaproteobacteria</taxon>
        <taxon>Vibrionales</taxon>
        <taxon>Vibrionaceae</taxon>
        <taxon>Vibrio</taxon>
    </lineage>
</organism>
<evidence type="ECO:0000313" key="1">
    <source>
        <dbReference type="EMBL" id="CSC02286.1"/>
    </source>
</evidence>
<gene>
    <name evidence="1" type="ORF">ERS013201_01573</name>
</gene>
<name>A0A655WZD3_VIBCL</name>
<sequence>MQHDAIFGMHKAVCRTHRHTRCIGTVHASHGNRVFTRFTIVERNYAATLDAPFQRIIVFIFTGRDTAVTFDTAFGVTQEFHSCHG</sequence>
<dbReference type="Proteomes" id="UP000046067">
    <property type="component" value="Unassembled WGS sequence"/>
</dbReference>
<proteinExistence type="predicted"/>
<dbReference type="AlphaFoldDB" id="A0A655WZD3"/>
<evidence type="ECO:0000313" key="2">
    <source>
        <dbReference type="Proteomes" id="UP000046067"/>
    </source>
</evidence>